<sequence>MKAMNHLKSKSPNSLVELSAEECKSVSGGDNITQAVFRYLGSFWAGIEAGQPHASYGYYAGMNTK</sequence>
<organism evidence="1 2">
    <name type="scientific">Algoriphagus alkaliphilus</name>
    <dbReference type="NCBI Taxonomy" id="279824"/>
    <lineage>
        <taxon>Bacteria</taxon>
        <taxon>Pseudomonadati</taxon>
        <taxon>Bacteroidota</taxon>
        <taxon>Cytophagia</taxon>
        <taxon>Cytophagales</taxon>
        <taxon>Cyclobacteriaceae</taxon>
        <taxon>Algoriphagus</taxon>
    </lineage>
</organism>
<evidence type="ECO:0000313" key="2">
    <source>
        <dbReference type="Proteomes" id="UP000198756"/>
    </source>
</evidence>
<name>A0A1G5Y909_9BACT</name>
<dbReference type="EMBL" id="FMXE01000015">
    <property type="protein sequence ID" value="SDA79161.1"/>
    <property type="molecule type" value="Genomic_DNA"/>
</dbReference>
<dbReference type="AlphaFoldDB" id="A0A1G5Y909"/>
<protein>
    <submittedName>
        <fullName evidence="1">Uncharacterized protein</fullName>
    </submittedName>
</protein>
<dbReference type="STRING" id="279824.SAMN03080617_02331"/>
<accession>A0A1G5Y909</accession>
<reference evidence="2" key="1">
    <citation type="submission" date="2016-10" db="EMBL/GenBank/DDBJ databases">
        <authorList>
            <person name="Varghese N."/>
            <person name="Submissions S."/>
        </authorList>
    </citation>
    <scope>NUCLEOTIDE SEQUENCE [LARGE SCALE GENOMIC DNA]</scope>
    <source>
        <strain evidence="2">DSM 22703</strain>
    </source>
</reference>
<keyword evidence="2" id="KW-1185">Reference proteome</keyword>
<evidence type="ECO:0000313" key="1">
    <source>
        <dbReference type="EMBL" id="SDA79161.1"/>
    </source>
</evidence>
<dbReference type="Proteomes" id="UP000198756">
    <property type="component" value="Unassembled WGS sequence"/>
</dbReference>
<proteinExistence type="predicted"/>
<gene>
    <name evidence="1" type="ORF">SAMN03080617_02331</name>
</gene>